<dbReference type="RefSeq" id="WP_004068930.1">
    <property type="nucleotide sequence ID" value="NC_022084.1"/>
</dbReference>
<feature type="domain" description="Amidohydrolase-related" evidence="1">
    <location>
        <begin position="94"/>
        <end position="237"/>
    </location>
</feature>
<dbReference type="PaxDb" id="523849-OCC_04038"/>
<keyword evidence="3" id="KW-1185">Reference proteome</keyword>
<dbReference type="InterPro" id="IPR051781">
    <property type="entry name" value="Metallo-dep_Hydrolase"/>
</dbReference>
<dbReference type="InterPro" id="IPR011059">
    <property type="entry name" value="Metal-dep_hydrolase_composite"/>
</dbReference>
<dbReference type="STRING" id="523849.OCC_04038"/>
<dbReference type="Pfam" id="PF01979">
    <property type="entry name" value="Amidohydro_1"/>
    <property type="match status" value="1"/>
</dbReference>
<dbReference type="AlphaFoldDB" id="H3ZQD3"/>
<dbReference type="InterPro" id="IPR032466">
    <property type="entry name" value="Metal_Hydrolase"/>
</dbReference>
<reference evidence="2 3" key="1">
    <citation type="journal article" date="2012" name="J. Bacteriol.">
        <title>Genome sequence of the model hyperthermophilic archaeon Thermococcus litoralis NS-C.</title>
        <authorList>
            <person name="Gardner A.F."/>
            <person name="Kumar S."/>
            <person name="Perler F.B."/>
        </authorList>
    </citation>
    <scope>NUCLEOTIDE SEQUENCE [LARGE SCALE GENOMIC DNA]</scope>
    <source>
        <strain evidence="3">ATCC 51850 / DSM 5473 / JCM 8560 / NS-C</strain>
    </source>
</reference>
<dbReference type="GeneID" id="62614942"/>
<name>H3ZQD3_THELN</name>
<proteinExistence type="predicted"/>
<accession>H3ZQD3</accession>
<dbReference type="MEROPS" id="M38.982"/>
<sequence>MKMAFGENPMNVYGINQKRSPQTRMATSGLIREWLYKAKTYMTKKEKTKDNSDNAPDFDIKLEALELVLKKEIPIRAHAHRFSDILTAIRIAEEFGVNIVIEHGTEAYKVAEIIAEKKVPIVHGPLLLPRHKPELRNLTIKSPVLLANAGVEFALTTDALGQIIFELPIMASLSVREGLDPNIALRSITITPAKILGINDKVGSIEKGKDADLLVFNGDPLDIRNKIELVVINGRIVYSE</sequence>
<evidence type="ECO:0000313" key="2">
    <source>
        <dbReference type="EMBL" id="EHR78192.1"/>
    </source>
</evidence>
<dbReference type="PANTHER" id="PTHR43135:SF3">
    <property type="entry name" value="ALPHA-D-RIBOSE 1-METHYLPHOSPHONATE 5-TRIPHOSPHATE DIPHOSPHATASE"/>
    <property type="match status" value="1"/>
</dbReference>
<dbReference type="EMBL" id="CP006670">
    <property type="protein sequence ID" value="EHR78192.1"/>
    <property type="molecule type" value="Genomic_DNA"/>
</dbReference>
<dbReference type="PANTHER" id="PTHR43135">
    <property type="entry name" value="ALPHA-D-RIBOSE 1-METHYLPHOSPHONATE 5-TRIPHOSPHATE DIPHOSPHATASE"/>
    <property type="match status" value="1"/>
</dbReference>
<dbReference type="SUPFAM" id="SSF51556">
    <property type="entry name" value="Metallo-dependent hydrolases"/>
    <property type="match status" value="1"/>
</dbReference>
<evidence type="ECO:0000313" key="3">
    <source>
        <dbReference type="Proteomes" id="UP000015502"/>
    </source>
</evidence>
<dbReference type="KEGG" id="tlt:OCC_04038"/>
<dbReference type="Proteomes" id="UP000015502">
    <property type="component" value="Chromosome"/>
</dbReference>
<protein>
    <submittedName>
        <fullName evidence="2">Amidohydrolase</fullName>
    </submittedName>
</protein>
<evidence type="ECO:0000259" key="1">
    <source>
        <dbReference type="Pfam" id="PF01979"/>
    </source>
</evidence>
<dbReference type="HOGENOM" id="CLU_046987_0_0_2"/>
<dbReference type="InterPro" id="IPR006680">
    <property type="entry name" value="Amidohydro-rel"/>
</dbReference>
<dbReference type="GO" id="GO:0016810">
    <property type="term" value="F:hydrolase activity, acting on carbon-nitrogen (but not peptide) bonds"/>
    <property type="evidence" value="ECO:0007669"/>
    <property type="project" value="InterPro"/>
</dbReference>
<organism evidence="2 3">
    <name type="scientific">Thermococcus litoralis (strain ATCC 51850 / DSM 5473 / JCM 8560 / NS-C)</name>
    <dbReference type="NCBI Taxonomy" id="523849"/>
    <lineage>
        <taxon>Archaea</taxon>
        <taxon>Methanobacteriati</taxon>
        <taxon>Methanobacteriota</taxon>
        <taxon>Thermococci</taxon>
        <taxon>Thermococcales</taxon>
        <taxon>Thermococcaceae</taxon>
        <taxon>Thermococcus</taxon>
    </lineage>
</organism>
<dbReference type="OrthoDB" id="42542at2157"/>
<dbReference type="Gene3D" id="3.20.20.140">
    <property type="entry name" value="Metal-dependent hydrolases"/>
    <property type="match status" value="1"/>
</dbReference>
<gene>
    <name evidence="2" type="ORF">OCC_04038</name>
</gene>
<dbReference type="SUPFAM" id="SSF51338">
    <property type="entry name" value="Composite domain of metallo-dependent hydrolases"/>
    <property type="match status" value="1"/>
</dbReference>